<evidence type="ECO:0000313" key="2">
    <source>
        <dbReference type="Proteomes" id="UP000295097"/>
    </source>
</evidence>
<keyword evidence="2" id="KW-1185">Reference proteome</keyword>
<proteinExistence type="predicted"/>
<organism evidence="1 2">
    <name type="scientific">Martelella mediterranea</name>
    <dbReference type="NCBI Taxonomy" id="293089"/>
    <lineage>
        <taxon>Bacteria</taxon>
        <taxon>Pseudomonadati</taxon>
        <taxon>Pseudomonadota</taxon>
        <taxon>Alphaproteobacteria</taxon>
        <taxon>Hyphomicrobiales</taxon>
        <taxon>Aurantimonadaceae</taxon>
        <taxon>Martelella</taxon>
    </lineage>
</organism>
<dbReference type="Proteomes" id="UP000295097">
    <property type="component" value="Unassembled WGS sequence"/>
</dbReference>
<comment type="caution">
    <text evidence="1">The sequence shown here is derived from an EMBL/GenBank/DDBJ whole genome shotgun (WGS) entry which is preliminary data.</text>
</comment>
<sequence>MTGKNAQQEVQRTSFNPLHEATQKLSEYARFPGRYRAKELIGLLSSQSDRALRIAQPSVRIHLYIDTARKSDRHTLNLRLR</sequence>
<reference evidence="1 2" key="1">
    <citation type="submission" date="2019-03" db="EMBL/GenBank/DDBJ databases">
        <title>Freshwater and sediment microbial communities from various areas in North America, analyzing microbe dynamics in response to fracking.</title>
        <authorList>
            <person name="Lamendella R."/>
        </authorList>
    </citation>
    <scope>NUCLEOTIDE SEQUENCE [LARGE SCALE GENOMIC DNA]</scope>
    <source>
        <strain evidence="1 2">175.2</strain>
    </source>
</reference>
<accession>A0A4R3NTD8</accession>
<evidence type="ECO:0000313" key="1">
    <source>
        <dbReference type="EMBL" id="TCT38823.1"/>
    </source>
</evidence>
<dbReference type="EMBL" id="SMAR01000015">
    <property type="protein sequence ID" value="TCT38823.1"/>
    <property type="molecule type" value="Genomic_DNA"/>
</dbReference>
<dbReference type="AlphaFoldDB" id="A0A4R3NTD8"/>
<protein>
    <submittedName>
        <fullName evidence="1">Uncharacterized protein</fullName>
    </submittedName>
</protein>
<name>A0A4R3NTD8_9HYPH</name>
<gene>
    <name evidence="1" type="ORF">EDC90_101534</name>
</gene>